<evidence type="ECO:0000256" key="6">
    <source>
        <dbReference type="RuleBase" id="RU003942"/>
    </source>
</evidence>
<dbReference type="InterPro" id="IPR045324">
    <property type="entry name" value="Small_multidrug_res"/>
</dbReference>
<comment type="subcellular location">
    <subcellularLocation>
        <location evidence="1 6">Cell membrane</location>
        <topology evidence="1 6">Multi-pass membrane protein</topology>
    </subcellularLocation>
</comment>
<keyword evidence="2" id="KW-1003">Cell membrane</keyword>
<sequence length="82" mass="8903">MAVLLEVAGTSLLLKTRNFSKAMPSLLVVGSYLLCFYAMAQAMPLISPGLAYALWCGPGIIFIAFSGFIFYQQKPDKAPPIE</sequence>
<proteinExistence type="inferred from homology"/>
<dbReference type="Pfam" id="PF00893">
    <property type="entry name" value="Multi_Drug_Res"/>
    <property type="match status" value="1"/>
</dbReference>
<dbReference type="RefSeq" id="WP_208227708.1">
    <property type="nucleotide sequence ID" value="NZ_CP050854.1"/>
</dbReference>
<dbReference type="Proteomes" id="UP000671960">
    <property type="component" value="Chromosome"/>
</dbReference>
<gene>
    <name evidence="8" type="ORF">HC231_15920</name>
</gene>
<reference evidence="8 9" key="1">
    <citation type="submission" date="2020-03" db="EMBL/GenBank/DDBJ databases">
        <authorList>
            <person name="Bakhshi Ganjeh M."/>
        </authorList>
    </citation>
    <scope>NUCLEOTIDE SEQUENCE [LARGE SCALE GENOMIC DNA]</scope>
    <source>
        <strain evidence="9">Iran 50</strain>
    </source>
</reference>
<evidence type="ECO:0000313" key="9">
    <source>
        <dbReference type="Proteomes" id="UP000671960"/>
    </source>
</evidence>
<evidence type="ECO:0000313" key="8">
    <source>
        <dbReference type="EMBL" id="QTF09221.1"/>
    </source>
</evidence>
<evidence type="ECO:0000256" key="1">
    <source>
        <dbReference type="ARBA" id="ARBA00004651"/>
    </source>
</evidence>
<organism evidence="8 9">
    <name type="scientific">Brenneria izadpanahii</name>
    <dbReference type="NCBI Taxonomy" id="2722756"/>
    <lineage>
        <taxon>Bacteria</taxon>
        <taxon>Pseudomonadati</taxon>
        <taxon>Pseudomonadota</taxon>
        <taxon>Gammaproteobacteria</taxon>
        <taxon>Enterobacterales</taxon>
        <taxon>Pectobacteriaceae</taxon>
        <taxon>Brenneria</taxon>
    </lineage>
</organism>
<evidence type="ECO:0000256" key="2">
    <source>
        <dbReference type="ARBA" id="ARBA00022475"/>
    </source>
</evidence>
<name>A0ABX7UU47_9GAMM</name>
<keyword evidence="5 7" id="KW-0472">Membrane</keyword>
<keyword evidence="4 7" id="KW-1133">Transmembrane helix</keyword>
<evidence type="ECO:0008006" key="10">
    <source>
        <dbReference type="Google" id="ProtNLM"/>
    </source>
</evidence>
<dbReference type="EMBL" id="CP050854">
    <property type="protein sequence ID" value="QTF09221.1"/>
    <property type="molecule type" value="Genomic_DNA"/>
</dbReference>
<evidence type="ECO:0000256" key="7">
    <source>
        <dbReference type="SAM" id="Phobius"/>
    </source>
</evidence>
<keyword evidence="9" id="KW-1185">Reference proteome</keyword>
<evidence type="ECO:0000256" key="4">
    <source>
        <dbReference type="ARBA" id="ARBA00022989"/>
    </source>
</evidence>
<protein>
    <recommendedName>
        <fullName evidence="10">Multidrug transporter</fullName>
    </recommendedName>
</protein>
<evidence type="ECO:0000256" key="3">
    <source>
        <dbReference type="ARBA" id="ARBA00022692"/>
    </source>
</evidence>
<keyword evidence="3 6" id="KW-0812">Transmembrane</keyword>
<dbReference type="SUPFAM" id="SSF103481">
    <property type="entry name" value="Multidrug resistance efflux transporter EmrE"/>
    <property type="match status" value="1"/>
</dbReference>
<comment type="similarity">
    <text evidence="6">Belongs to the drug/metabolite transporter (DMT) superfamily. Small multidrug resistance (SMR) (TC 2.A.7.1) family.</text>
</comment>
<dbReference type="InterPro" id="IPR037185">
    <property type="entry name" value="EmrE-like"/>
</dbReference>
<accession>A0ABX7UU47</accession>
<feature type="transmembrane region" description="Helical" evidence="7">
    <location>
        <begin position="52"/>
        <end position="71"/>
    </location>
</feature>
<evidence type="ECO:0000256" key="5">
    <source>
        <dbReference type="ARBA" id="ARBA00023136"/>
    </source>
</evidence>
<dbReference type="Gene3D" id="1.10.3730.20">
    <property type="match status" value="1"/>
</dbReference>
<feature type="transmembrane region" description="Helical" evidence="7">
    <location>
        <begin position="22"/>
        <end position="40"/>
    </location>
</feature>